<protein>
    <submittedName>
        <fullName evidence="2">Uncharacterized protein</fullName>
    </submittedName>
</protein>
<feature type="transmembrane region" description="Helical" evidence="1">
    <location>
        <begin position="27"/>
        <end position="49"/>
    </location>
</feature>
<organism evidence="2 3">
    <name type="scientific">Ancylostoma ceylanicum</name>
    <dbReference type="NCBI Taxonomy" id="53326"/>
    <lineage>
        <taxon>Eukaryota</taxon>
        <taxon>Metazoa</taxon>
        <taxon>Ecdysozoa</taxon>
        <taxon>Nematoda</taxon>
        <taxon>Chromadorea</taxon>
        <taxon>Rhabditida</taxon>
        <taxon>Rhabditina</taxon>
        <taxon>Rhabditomorpha</taxon>
        <taxon>Strongyloidea</taxon>
        <taxon>Ancylostomatidae</taxon>
        <taxon>Ancylostomatinae</taxon>
        <taxon>Ancylostoma</taxon>
    </lineage>
</organism>
<gene>
    <name evidence="2" type="primary">Acey_s0009.g718</name>
    <name evidence="2" type="ORF">Y032_0009g718</name>
</gene>
<evidence type="ECO:0000313" key="3">
    <source>
        <dbReference type="Proteomes" id="UP000024635"/>
    </source>
</evidence>
<dbReference type="AlphaFoldDB" id="A0A016VIH1"/>
<keyword evidence="1" id="KW-1133">Transmembrane helix</keyword>
<keyword evidence="1" id="KW-0812">Transmembrane</keyword>
<proteinExistence type="predicted"/>
<reference evidence="3" key="1">
    <citation type="journal article" date="2015" name="Nat. Genet.">
        <title>The genome and transcriptome of the zoonotic hookworm Ancylostoma ceylanicum identify infection-specific gene families.</title>
        <authorList>
            <person name="Schwarz E.M."/>
            <person name="Hu Y."/>
            <person name="Antoshechkin I."/>
            <person name="Miller M.M."/>
            <person name="Sternberg P.W."/>
            <person name="Aroian R.V."/>
        </authorList>
    </citation>
    <scope>NUCLEOTIDE SEQUENCE</scope>
    <source>
        <strain evidence="3">HY135</strain>
    </source>
</reference>
<sequence length="114" mass="12637">MEKTLLLKGQHGSGLPSLYKAIFASKLPLIFLFLKFAGGTSSIILIGAIKTFPTMKKFDIPIKSVKKEGFRQHYSLVLINGSTLAYRMTAPFTEGIVAETGFTKKKSCYNCLHF</sequence>
<dbReference type="EMBL" id="JARK01001345">
    <property type="protein sequence ID" value="EYC27424.1"/>
    <property type="molecule type" value="Genomic_DNA"/>
</dbReference>
<evidence type="ECO:0000256" key="1">
    <source>
        <dbReference type="SAM" id="Phobius"/>
    </source>
</evidence>
<name>A0A016VIH1_9BILA</name>
<accession>A0A016VIH1</accession>
<evidence type="ECO:0000313" key="2">
    <source>
        <dbReference type="EMBL" id="EYC27424.1"/>
    </source>
</evidence>
<comment type="caution">
    <text evidence="2">The sequence shown here is derived from an EMBL/GenBank/DDBJ whole genome shotgun (WGS) entry which is preliminary data.</text>
</comment>
<keyword evidence="1" id="KW-0472">Membrane</keyword>
<keyword evidence="3" id="KW-1185">Reference proteome</keyword>
<dbReference type="Proteomes" id="UP000024635">
    <property type="component" value="Unassembled WGS sequence"/>
</dbReference>